<evidence type="ECO:0000256" key="3">
    <source>
        <dbReference type="ARBA" id="ARBA00022723"/>
    </source>
</evidence>
<keyword evidence="5" id="KW-0411">Iron-sulfur</keyword>
<keyword evidence="3" id="KW-0479">Metal-binding</keyword>
<dbReference type="SFLD" id="SFLDS00029">
    <property type="entry name" value="Radical_SAM"/>
    <property type="match status" value="1"/>
</dbReference>
<organism evidence="7 8">
    <name type="scientific">Desulfosporosinus youngiae DSM 17734</name>
    <dbReference type="NCBI Taxonomy" id="768710"/>
    <lineage>
        <taxon>Bacteria</taxon>
        <taxon>Bacillati</taxon>
        <taxon>Bacillota</taxon>
        <taxon>Clostridia</taxon>
        <taxon>Eubacteriales</taxon>
        <taxon>Desulfitobacteriaceae</taxon>
        <taxon>Desulfosporosinus</taxon>
    </lineage>
</organism>
<dbReference type="RefSeq" id="WP_007781894.1">
    <property type="nucleotide sequence ID" value="NZ_CM001441.1"/>
</dbReference>
<keyword evidence="2" id="KW-0949">S-adenosyl-L-methionine</keyword>
<dbReference type="InterPro" id="IPR058240">
    <property type="entry name" value="rSAM_sf"/>
</dbReference>
<dbReference type="PANTHER" id="PTHR43409">
    <property type="entry name" value="ANAEROBIC MAGNESIUM-PROTOPORPHYRIN IX MONOMETHYL ESTER CYCLASE-RELATED"/>
    <property type="match status" value="1"/>
</dbReference>
<dbReference type="Gene3D" id="3.20.20.70">
    <property type="entry name" value="Aldolase class I"/>
    <property type="match status" value="1"/>
</dbReference>
<evidence type="ECO:0000259" key="6">
    <source>
        <dbReference type="PROSITE" id="PS51918"/>
    </source>
</evidence>
<dbReference type="SMART" id="SM00729">
    <property type="entry name" value="Elp3"/>
    <property type="match status" value="1"/>
</dbReference>
<evidence type="ECO:0000256" key="1">
    <source>
        <dbReference type="ARBA" id="ARBA00001966"/>
    </source>
</evidence>
<gene>
    <name evidence="7" type="ORF">DesyoDRAFT_1775</name>
</gene>
<feature type="domain" description="Radical SAM core" evidence="6">
    <location>
        <begin position="176"/>
        <end position="405"/>
    </location>
</feature>
<dbReference type="Proteomes" id="UP000005104">
    <property type="component" value="Chromosome"/>
</dbReference>
<accession>H5Y3D4</accession>
<dbReference type="STRING" id="768710.DesyoDRAFT_1775"/>
<dbReference type="OrthoDB" id="9801659at2"/>
<reference evidence="7 8" key="1">
    <citation type="submission" date="2011-11" db="EMBL/GenBank/DDBJ databases">
        <title>The Noncontiguous Finished genome of Desulfosporosinus youngiae DSM 17734.</title>
        <authorList>
            <consortium name="US DOE Joint Genome Institute (JGI-PGF)"/>
            <person name="Lucas S."/>
            <person name="Han J."/>
            <person name="Lapidus A."/>
            <person name="Cheng J.-F."/>
            <person name="Goodwin L."/>
            <person name="Pitluck S."/>
            <person name="Peters L."/>
            <person name="Ovchinnikova G."/>
            <person name="Lu M."/>
            <person name="Land M.L."/>
            <person name="Hauser L."/>
            <person name="Pester M."/>
            <person name="Spring S."/>
            <person name="Ollivier B."/>
            <person name="Rattei T."/>
            <person name="Klenk H.-P."/>
            <person name="Wagner M."/>
            <person name="Loy A."/>
            <person name="Woyke T.J."/>
        </authorList>
    </citation>
    <scope>NUCLEOTIDE SEQUENCE [LARGE SCALE GENOMIC DNA]</scope>
    <source>
        <strain evidence="7 8">DSM 17734</strain>
    </source>
</reference>
<evidence type="ECO:0000256" key="5">
    <source>
        <dbReference type="ARBA" id="ARBA00023014"/>
    </source>
</evidence>
<evidence type="ECO:0000313" key="7">
    <source>
        <dbReference type="EMBL" id="EHQ88903.1"/>
    </source>
</evidence>
<dbReference type="Gene3D" id="3.40.50.280">
    <property type="entry name" value="Cobalamin-binding domain"/>
    <property type="match status" value="1"/>
</dbReference>
<sequence length="534" mass="61116">MSAAISEQKKKKKILLSSVCAPFGVKYGDGFGVSYEGSWQVLWAQGVFRPRATTTQWGIDFIAENLDAPVVTLHYPTLKKFIAELKNNYDYVGIAFVPSTLHKLIPMVKAIRSHAPDTKIILGGYGTVLDDSIIGPYYDHICRNEEGVAFMRRLLGEENRRSFRQPDITQRQTLFSIPVTGRLAYIFAGLGCPNGCDFCTTSHYFKQKHLALIPTGKQIVETISEIRIRHPDITSFFIQDEDFLLNEKRGRGFLAAIRDSRLPPLSISTYGSVKALSQYTPAELVEMGIDWLWIGYEGKSANYEKMRGKSYQELFSELRAHGIGVLASMILGFDYQNQEIIRQEFAELMDLKPCACQFLIYAPTWGTPLRERLNNEGRMLPMPVEEFSKADAFMLAFKHPHLGQDEMSGIQKELYREEFRRMGPTAFRVIENWLIGYKNLKDHPLPRVRAKAEQYGKDAHRAMILLAGSKGFVNEKTAQWLQQLIAEIAEATGPQSWWEKMASYLIPGMIRFTQFKTRLNIQEQPEFTRRRFRC</sequence>
<protein>
    <recommendedName>
        <fullName evidence="6">Radical SAM core domain-containing protein</fullName>
    </recommendedName>
</protein>
<dbReference type="InterPro" id="IPR051198">
    <property type="entry name" value="BchE-like"/>
</dbReference>
<dbReference type="AlphaFoldDB" id="H5Y3D4"/>
<keyword evidence="8" id="KW-1185">Reference proteome</keyword>
<dbReference type="InterPro" id="IPR006638">
    <property type="entry name" value="Elp3/MiaA/NifB-like_rSAM"/>
</dbReference>
<dbReference type="InterPro" id="IPR013785">
    <property type="entry name" value="Aldolase_TIM"/>
</dbReference>
<evidence type="ECO:0000256" key="2">
    <source>
        <dbReference type="ARBA" id="ARBA00022691"/>
    </source>
</evidence>
<name>H5Y3D4_9FIRM</name>
<dbReference type="InterPro" id="IPR007197">
    <property type="entry name" value="rSAM"/>
</dbReference>
<dbReference type="GO" id="GO:0003824">
    <property type="term" value="F:catalytic activity"/>
    <property type="evidence" value="ECO:0007669"/>
    <property type="project" value="InterPro"/>
</dbReference>
<dbReference type="EMBL" id="CM001441">
    <property type="protein sequence ID" value="EHQ88903.1"/>
    <property type="molecule type" value="Genomic_DNA"/>
</dbReference>
<dbReference type="GO" id="GO:0046872">
    <property type="term" value="F:metal ion binding"/>
    <property type="evidence" value="ECO:0007669"/>
    <property type="project" value="UniProtKB-KW"/>
</dbReference>
<dbReference type="GO" id="GO:0051536">
    <property type="term" value="F:iron-sulfur cluster binding"/>
    <property type="evidence" value="ECO:0007669"/>
    <property type="project" value="UniProtKB-KW"/>
</dbReference>
<keyword evidence="4" id="KW-0408">Iron</keyword>
<dbReference type="Pfam" id="PF04055">
    <property type="entry name" value="Radical_SAM"/>
    <property type="match status" value="1"/>
</dbReference>
<dbReference type="CDD" id="cd01335">
    <property type="entry name" value="Radical_SAM"/>
    <property type="match status" value="1"/>
</dbReference>
<evidence type="ECO:0000256" key="4">
    <source>
        <dbReference type="ARBA" id="ARBA00023004"/>
    </source>
</evidence>
<dbReference type="SFLD" id="SFLDG01082">
    <property type="entry name" value="B12-binding_domain_containing"/>
    <property type="match status" value="1"/>
</dbReference>
<comment type="cofactor">
    <cofactor evidence="1">
        <name>[4Fe-4S] cluster</name>
        <dbReference type="ChEBI" id="CHEBI:49883"/>
    </cofactor>
</comment>
<dbReference type="eggNOG" id="COG1032">
    <property type="taxonomic scope" value="Bacteria"/>
</dbReference>
<dbReference type="SUPFAM" id="SSF102114">
    <property type="entry name" value="Radical SAM enzymes"/>
    <property type="match status" value="1"/>
</dbReference>
<dbReference type="PANTHER" id="PTHR43409:SF7">
    <property type="entry name" value="BLL1977 PROTEIN"/>
    <property type="match status" value="1"/>
</dbReference>
<dbReference type="HOGENOM" id="CLU_509712_0_0_9"/>
<dbReference type="PROSITE" id="PS51918">
    <property type="entry name" value="RADICAL_SAM"/>
    <property type="match status" value="1"/>
</dbReference>
<evidence type="ECO:0000313" key="8">
    <source>
        <dbReference type="Proteomes" id="UP000005104"/>
    </source>
</evidence>
<proteinExistence type="predicted"/>